<feature type="transmembrane region" description="Helical" evidence="1">
    <location>
        <begin position="224"/>
        <end position="244"/>
    </location>
</feature>
<keyword evidence="1" id="KW-0812">Transmembrane</keyword>
<dbReference type="Proteomes" id="UP000011758">
    <property type="component" value="Unassembled WGS sequence"/>
</dbReference>
<dbReference type="PANTHER" id="PTHR36435:SF1">
    <property type="entry name" value="CAAX AMINO TERMINAL PROTEASE FAMILY PROTEIN"/>
    <property type="match status" value="1"/>
</dbReference>
<dbReference type="InterPro" id="IPR003675">
    <property type="entry name" value="Rce1/LyrA-like_dom"/>
</dbReference>
<dbReference type="GO" id="GO:0080120">
    <property type="term" value="P:CAAX-box protein maturation"/>
    <property type="evidence" value="ECO:0007669"/>
    <property type="project" value="UniProtKB-ARBA"/>
</dbReference>
<protein>
    <recommendedName>
        <fullName evidence="2">CAAX prenyl protease 2/Lysostaphin resistance protein A-like domain-containing protein</fullName>
    </recommendedName>
</protein>
<keyword evidence="1" id="KW-0472">Membrane</keyword>
<evidence type="ECO:0000256" key="1">
    <source>
        <dbReference type="SAM" id="Phobius"/>
    </source>
</evidence>
<accession>M2Q2M2</accession>
<proteinExistence type="predicted"/>
<feature type="transmembrane region" description="Helical" evidence="1">
    <location>
        <begin position="95"/>
        <end position="119"/>
    </location>
</feature>
<feature type="transmembrane region" description="Helical" evidence="1">
    <location>
        <begin position="174"/>
        <end position="194"/>
    </location>
</feature>
<gene>
    <name evidence="3" type="ORF">HMPREF9943_00526</name>
</gene>
<dbReference type="BioCyc" id="ECAT999415-HMP:GTTI-543-MONOMER"/>
<feature type="transmembrane region" description="Helical" evidence="1">
    <location>
        <begin position="139"/>
        <end position="162"/>
    </location>
</feature>
<keyword evidence="4" id="KW-1185">Reference proteome</keyword>
<feature type="domain" description="CAAX prenyl protease 2/Lysostaphin resistance protein A-like" evidence="2">
    <location>
        <begin position="140"/>
        <end position="235"/>
    </location>
</feature>
<dbReference type="RefSeq" id="WP_004801728.1">
    <property type="nucleotide sequence ID" value="NZ_KB446647.1"/>
</dbReference>
<organism evidence="3 4">
    <name type="scientific">Eggerthia catenaformis OT 569 = DSM 20559</name>
    <dbReference type="NCBI Taxonomy" id="999415"/>
    <lineage>
        <taxon>Bacteria</taxon>
        <taxon>Bacillati</taxon>
        <taxon>Bacillota</taxon>
        <taxon>Erysipelotrichia</taxon>
        <taxon>Erysipelotrichales</taxon>
        <taxon>Coprobacillaceae</taxon>
        <taxon>Eggerthia</taxon>
    </lineage>
</organism>
<evidence type="ECO:0000313" key="3">
    <source>
        <dbReference type="EMBL" id="EMD17155.1"/>
    </source>
</evidence>
<dbReference type="STRING" id="999415.HMPREF9943_00526"/>
<dbReference type="OrthoDB" id="8607342at2"/>
<evidence type="ECO:0000313" key="4">
    <source>
        <dbReference type="Proteomes" id="UP000011758"/>
    </source>
</evidence>
<name>M2Q2M2_9FIRM</name>
<comment type="caution">
    <text evidence="3">The sequence shown here is derived from an EMBL/GenBank/DDBJ whole genome shotgun (WGS) entry which is preliminary data.</text>
</comment>
<dbReference type="InterPro" id="IPR052710">
    <property type="entry name" value="CAAX_protease"/>
</dbReference>
<evidence type="ECO:0000259" key="2">
    <source>
        <dbReference type="Pfam" id="PF02517"/>
    </source>
</evidence>
<dbReference type="eggNOG" id="COG1266">
    <property type="taxonomic scope" value="Bacteria"/>
</dbReference>
<reference evidence="3 4" key="1">
    <citation type="submission" date="2013-02" db="EMBL/GenBank/DDBJ databases">
        <title>The Genome Sequence of Lactobacillus catenaformis F0143.</title>
        <authorList>
            <consortium name="The Broad Institute Genome Sequencing Platform"/>
            <person name="Earl A."/>
            <person name="Ward D."/>
            <person name="Feldgarden M."/>
            <person name="Gevers D."/>
            <person name="Izard J."/>
            <person name="Blanton J.M."/>
            <person name="Mathney J."/>
            <person name="Dewhirst F.E."/>
            <person name="Young S.K."/>
            <person name="Zeng Q."/>
            <person name="Gargeya S."/>
            <person name="Fitzgerald M."/>
            <person name="Haas B."/>
            <person name="Abouelleil A."/>
            <person name="Alvarado L."/>
            <person name="Arachchi H.M."/>
            <person name="Berlin A."/>
            <person name="Chapman S.B."/>
            <person name="Gearin G."/>
            <person name="Goldberg J."/>
            <person name="Griggs A."/>
            <person name="Gujja S."/>
            <person name="Hansen M."/>
            <person name="Heiman D."/>
            <person name="Howarth C."/>
            <person name="Larimer J."/>
            <person name="Lui A."/>
            <person name="MacDonald P.J.P."/>
            <person name="McCowen C."/>
            <person name="Montmayeur A."/>
            <person name="Murphy C."/>
            <person name="Neiman D."/>
            <person name="Pearson M."/>
            <person name="Priest M."/>
            <person name="Roberts A."/>
            <person name="Saif S."/>
            <person name="Shea T."/>
            <person name="Sisk P."/>
            <person name="Stolte C."/>
            <person name="Sykes S."/>
            <person name="Wortman J."/>
            <person name="Nusbaum C."/>
            <person name="Birren B."/>
        </authorList>
    </citation>
    <scope>NUCLEOTIDE SEQUENCE [LARGE SCALE GENOMIC DNA]</scope>
    <source>
        <strain evidence="3 4">OT 569</strain>
    </source>
</reference>
<dbReference type="Pfam" id="PF02517">
    <property type="entry name" value="Rce1-like"/>
    <property type="match status" value="1"/>
</dbReference>
<dbReference type="PANTHER" id="PTHR36435">
    <property type="entry name" value="SLR1288 PROTEIN"/>
    <property type="match status" value="1"/>
</dbReference>
<dbReference type="AlphaFoldDB" id="M2Q2M2"/>
<dbReference type="GO" id="GO:0004175">
    <property type="term" value="F:endopeptidase activity"/>
    <property type="evidence" value="ECO:0007669"/>
    <property type="project" value="UniProtKB-ARBA"/>
</dbReference>
<feature type="transmembrane region" description="Helical" evidence="1">
    <location>
        <begin position="12"/>
        <end position="31"/>
    </location>
</feature>
<dbReference type="EMBL" id="AGEJ01000010">
    <property type="protein sequence ID" value="EMD17155.1"/>
    <property type="molecule type" value="Genomic_DNA"/>
</dbReference>
<keyword evidence="1" id="KW-1133">Transmembrane helix</keyword>
<feature type="transmembrane region" description="Helical" evidence="1">
    <location>
        <begin position="67"/>
        <end position="83"/>
    </location>
</feature>
<sequence>MSNKSKTLFTRTLTSTQTALGIFVILPLFLYCTTYISSAITKFIILTFNLSVSAIWVSLSINMTADLIVASVCLILLWDFLSPQFKDFFRHPGKILIGALIGLALSYGANIVSNILLTMLNASGNSANQSAVENILKNYPAYMAINTIILAPIAEEFVFRGVIFTAIRKHNRFLAYLVSALAFGFVHVMSAVFAGHIVELLKMIPYCAMGAVFAYVYEHNDNICGSIGTHMLLNGIATSIILFLGS</sequence>